<accession>A0A8E2X359</accession>
<dbReference type="OrthoDB" id="3395286at2"/>
<comment type="caution">
    <text evidence="2">The sequence shown here is derived from an EMBL/GenBank/DDBJ whole genome shotgun (WGS) entry which is preliminary data.</text>
</comment>
<sequence length="154" mass="17284">MTERKPAGVGFESWVESQISEARNRGDFDNLPGAGKPLPRGGDWLSGYLRREGVETREVLPPQLRLRREVELIPERVGALRSEAEVRAVVRDVNGRIDEWMRTGSGPVLVRFVDEDEVVAGWVASRPVEPPVVAPVVEAGGVSRRSWWRRWSST</sequence>
<protein>
    <recommendedName>
        <fullName evidence="1">DnaJ homologue subfamily C member 28 conserved domain-containing protein</fullName>
    </recommendedName>
</protein>
<dbReference type="InterPro" id="IPR018961">
    <property type="entry name" value="DnaJ_homolog_subfam-C_membr-28"/>
</dbReference>
<evidence type="ECO:0000313" key="3">
    <source>
        <dbReference type="Proteomes" id="UP000019277"/>
    </source>
</evidence>
<keyword evidence="3" id="KW-1185">Reference proteome</keyword>
<proteinExistence type="predicted"/>
<organism evidence="2 3">
    <name type="scientific">Actinokineospora spheciospongiae</name>
    <dbReference type="NCBI Taxonomy" id="909613"/>
    <lineage>
        <taxon>Bacteria</taxon>
        <taxon>Bacillati</taxon>
        <taxon>Actinomycetota</taxon>
        <taxon>Actinomycetes</taxon>
        <taxon>Pseudonocardiales</taxon>
        <taxon>Pseudonocardiaceae</taxon>
        <taxon>Actinokineospora</taxon>
    </lineage>
</organism>
<dbReference type="RefSeq" id="WP_035282304.1">
    <property type="nucleotide sequence ID" value="NZ_AYXG01000097.1"/>
</dbReference>
<dbReference type="Pfam" id="PF09350">
    <property type="entry name" value="DJC28_CD"/>
    <property type="match status" value="1"/>
</dbReference>
<name>W7INK6_9PSEU</name>
<evidence type="ECO:0000259" key="1">
    <source>
        <dbReference type="Pfam" id="PF09350"/>
    </source>
</evidence>
<dbReference type="Proteomes" id="UP000019277">
    <property type="component" value="Unassembled WGS sequence"/>
</dbReference>
<accession>W7INK6</accession>
<dbReference type="PATRIC" id="fig|909613.9.peg.2689"/>
<reference evidence="2 3" key="1">
    <citation type="journal article" date="2014" name="Genome Announc.">
        <title>Draft Genome Sequence of the Antitrypanosomally Active Sponge-Associated Bacterium Actinokineospora sp. Strain EG49.</title>
        <authorList>
            <person name="Harjes J."/>
            <person name="Ryu T."/>
            <person name="Abdelmohsen U.R."/>
            <person name="Moitinho-Silva L."/>
            <person name="Horn H."/>
            <person name="Ravasi T."/>
            <person name="Hentschel U."/>
        </authorList>
    </citation>
    <scope>NUCLEOTIDE SEQUENCE [LARGE SCALE GENOMIC DNA]</scope>
    <source>
        <strain evidence="2 3">EG49</strain>
    </source>
</reference>
<dbReference type="STRING" id="909613.UO65_2689"/>
<dbReference type="EMBL" id="AYXG01000097">
    <property type="protein sequence ID" value="EWC61978.1"/>
    <property type="molecule type" value="Genomic_DNA"/>
</dbReference>
<feature type="domain" description="DnaJ homologue subfamily C member 28 conserved" evidence="1">
    <location>
        <begin position="14"/>
        <end position="75"/>
    </location>
</feature>
<gene>
    <name evidence="2" type="ORF">UO65_2689</name>
</gene>
<dbReference type="eggNOG" id="ENOG50318KY">
    <property type="taxonomic scope" value="Bacteria"/>
</dbReference>
<evidence type="ECO:0000313" key="2">
    <source>
        <dbReference type="EMBL" id="EWC61978.1"/>
    </source>
</evidence>
<dbReference type="AlphaFoldDB" id="W7INK6"/>